<dbReference type="PATRIC" id="fig|1038922.3.peg.4799"/>
<dbReference type="RefSeq" id="WP_003177885.1">
    <property type="nucleotide sequence ID" value="NZ_CM001558.1"/>
</dbReference>
<dbReference type="InterPro" id="IPR012434">
    <property type="entry name" value="DUF1631"/>
</dbReference>
<dbReference type="HOGENOM" id="CLU_021581_0_0_6"/>
<feature type="region of interest" description="Disordered" evidence="1">
    <location>
        <begin position="231"/>
        <end position="257"/>
    </location>
</feature>
<feature type="compositionally biased region" description="Basic and acidic residues" evidence="1">
    <location>
        <begin position="236"/>
        <end position="245"/>
    </location>
</feature>
<protein>
    <recommendedName>
        <fullName evidence="3">Thymidine phosphorylase</fullName>
    </recommendedName>
</protein>
<dbReference type="eggNOG" id="COG4223">
    <property type="taxonomic scope" value="Bacteria"/>
</dbReference>
<name>J2F3S7_PSEFQ</name>
<evidence type="ECO:0000313" key="2">
    <source>
        <dbReference type="EMBL" id="EJL03653.1"/>
    </source>
</evidence>
<organism evidence="2">
    <name type="scientific">Pseudomonas fluorescens (strain Q2-87)</name>
    <dbReference type="NCBI Taxonomy" id="1038922"/>
    <lineage>
        <taxon>Bacteria</taxon>
        <taxon>Pseudomonadati</taxon>
        <taxon>Pseudomonadota</taxon>
        <taxon>Gammaproteobacteria</taxon>
        <taxon>Pseudomonadales</taxon>
        <taxon>Pseudomonadaceae</taxon>
        <taxon>Pseudomonas</taxon>
    </lineage>
</organism>
<gene>
    <name evidence="2" type="ORF">PflQ2_0734</name>
</gene>
<dbReference type="EMBL" id="AGBM01000001">
    <property type="protein sequence ID" value="EJL03653.1"/>
    <property type="molecule type" value="Genomic_DNA"/>
</dbReference>
<proteinExistence type="predicted"/>
<comment type="caution">
    <text evidence="2">The sequence shown here is derived from an EMBL/GenBank/DDBJ whole genome shotgun (WGS) entry which is preliminary data.</text>
</comment>
<reference evidence="2" key="1">
    <citation type="journal article" date="2012" name="PLoS Genet.">
        <title>Comparative Genomics of Plant-Associated Pseudomonas spp.: Insights into Diversity and Inheritance of Traits Involved in Multitrophic Interactions.</title>
        <authorList>
            <person name="Loper J.E."/>
            <person name="Hassan K.A."/>
            <person name="Mavrodi D.V."/>
            <person name="Davis E.W.II."/>
            <person name="Lim C.K."/>
            <person name="Shaffer B.T."/>
            <person name="Elbourne L.D."/>
            <person name="Stockwell V.O."/>
            <person name="Hartney S.L."/>
            <person name="Breakwell K."/>
            <person name="Henkels M.D."/>
            <person name="Tetu S.G."/>
            <person name="Rangel L.I."/>
            <person name="Kidarsa T.A."/>
            <person name="Wilson N.L."/>
            <person name="van de Mortel J.E."/>
            <person name="Song C."/>
            <person name="Blumhagen R."/>
            <person name="Radune D."/>
            <person name="Hostetler J.B."/>
            <person name="Brinkac L.M."/>
            <person name="Durkin A.S."/>
            <person name="Kluepfel D.A."/>
            <person name="Wechter W.P."/>
            <person name="Anderson A.J."/>
            <person name="Kim Y.C."/>
            <person name="Pierson L.S.III."/>
            <person name="Pierson E.A."/>
            <person name="Lindow S.E."/>
            <person name="Kobayashi D.Y."/>
            <person name="Raaijmakers J.M."/>
            <person name="Weller D.M."/>
            <person name="Thomashow L.S."/>
            <person name="Allen A.E."/>
            <person name="Paulsen I.T."/>
        </authorList>
    </citation>
    <scope>NUCLEOTIDE SEQUENCE [LARGE SCALE GENOMIC DNA]</scope>
    <source>
        <strain evidence="2">Q2-87</strain>
    </source>
</reference>
<evidence type="ECO:0000256" key="1">
    <source>
        <dbReference type="SAM" id="MobiDB-lite"/>
    </source>
</evidence>
<dbReference type="Proteomes" id="UP000007289">
    <property type="component" value="Chromosome"/>
</dbReference>
<dbReference type="Pfam" id="PF07793">
    <property type="entry name" value="DUF1631"/>
    <property type="match status" value="1"/>
</dbReference>
<dbReference type="AlphaFoldDB" id="J2F3S7"/>
<accession>J2F3S7</accession>
<sequence>MHNDGNVVPLHKVSTDQANRSPLARLPVILLQVRDKAAQQLRVGLQGLFDNADDTLFEMADRARDDVEQNLFFEAMRDLRLKRKSIEREFIEQFFEAFVSLAQYDLTQATLAPVLSPGIPSQPTQDELERHLAVDAMVARVLRRDGTSLEQLTARLTVLLGRPLASQHNPLSPALLCEKFLQAGRNLGVGIKVKLILLKLFERYVLSECDQLYAEANQLLAATGILPELRLSPSRRASDRPEENPRPPADIAAKPSAAEVDDSVQEVFAALQKLLMHVRGSVAPTLEPSAPAQPISTRDLLRLLSHLQQYVPAPTVHDEFDLRGQLEQLLTRVSVRSGKSRVVEDADEDVINLISMMFEFILDDHNLPDSFKALIGRLQIPMLKVAVQDKSFFSRTNHPARRLLNEIAAAAMGWGDCDDHQRDSLYLRIEQVVQRLLNDFVDDPAIFSELLADFLAFTSDERRRSELLEQRIRDAEEGRAKAELARQRVEGALNQLMLGKILPQAVVEFVQQAWSQVLLLTCFKHGEDSAEWKADVLTLEQLIWSVQPHDEPDAGLRLLAMVPELLKALREGLSRSAFDPFATSEFFSELEVLHVQSLERTGQAPEQTQSSDSPVMIEVLERIVLRAPHKAPVDNVAVRLPADDVGLLQVDQLRLGSWVEFQEDEDNNLRCKLAAIIEATGKYVFVNRTGLKVLEHSRTSLALEFRRGAARLLDDTLLFDRALESVLGNLRQLNRGK</sequence>
<evidence type="ECO:0008006" key="3">
    <source>
        <dbReference type="Google" id="ProtNLM"/>
    </source>
</evidence>